<evidence type="ECO:0000313" key="3">
    <source>
        <dbReference type="Proteomes" id="UP000298337"/>
    </source>
</evidence>
<keyword evidence="1" id="KW-0812">Transmembrane</keyword>
<organism evidence="2 3">
    <name type="scientific">Hymenobacter fodinae</name>
    <dbReference type="NCBI Taxonomy" id="2510796"/>
    <lineage>
        <taxon>Bacteria</taxon>
        <taxon>Pseudomonadati</taxon>
        <taxon>Bacteroidota</taxon>
        <taxon>Cytophagia</taxon>
        <taxon>Cytophagales</taxon>
        <taxon>Hymenobacteraceae</taxon>
        <taxon>Hymenobacter</taxon>
    </lineage>
</organism>
<dbReference type="RefSeq" id="WP_135432222.1">
    <property type="nucleotide sequence ID" value="NZ_SRLA01000001.1"/>
</dbReference>
<gene>
    <name evidence="2" type="ORF">EU556_06315</name>
</gene>
<reference evidence="2 3" key="1">
    <citation type="submission" date="2019-04" db="EMBL/GenBank/DDBJ databases">
        <authorList>
            <person name="Feng G."/>
            <person name="Zhang J."/>
            <person name="Zhu H."/>
        </authorList>
    </citation>
    <scope>NUCLEOTIDE SEQUENCE [LARGE SCALE GENOMIC DNA]</scope>
    <source>
        <strain evidence="2 3">92R-1</strain>
    </source>
</reference>
<dbReference type="AlphaFoldDB" id="A0A4Z0PCP8"/>
<keyword evidence="1" id="KW-1133">Transmembrane helix</keyword>
<feature type="transmembrane region" description="Helical" evidence="1">
    <location>
        <begin position="237"/>
        <end position="265"/>
    </location>
</feature>
<name>A0A4Z0PCP8_9BACT</name>
<dbReference type="OrthoDB" id="1049480at2"/>
<dbReference type="EMBL" id="SRLA01000001">
    <property type="protein sequence ID" value="TGE10424.1"/>
    <property type="molecule type" value="Genomic_DNA"/>
</dbReference>
<feature type="transmembrane region" description="Helical" evidence="1">
    <location>
        <begin position="39"/>
        <end position="60"/>
    </location>
</feature>
<keyword evidence="1" id="KW-0472">Membrane</keyword>
<proteinExistence type="predicted"/>
<protein>
    <recommendedName>
        <fullName evidence="4">Glycerophosphoryl diester phosphodiesterase membrane domain-containing protein</fullName>
    </recommendedName>
</protein>
<keyword evidence="3" id="KW-1185">Reference proteome</keyword>
<accession>A0A4Z0PCP8</accession>
<sequence>MRYLPFTHPSHFLKERDFGQKIEASFDFVRAHFKPLGKALLMIVLPVALLIGIVSAVMTLEWLNNIATLQSSVAGKNNPAAIMSSVFSGMLLSPAYLVILFGSLVLLTILVLTVYGYVTLRMEAAPTTEVEVADVWRLVRQRFFGTVLAFLGLGLAFMVVFFFVALAAGLISALLVGGGGGSKVLLGIAVMLMLTLVFGSFTYISVALSLFLIIWVRERLGFFATIGRSFRLIWGKWWSTFGLLAVMLIISIVILLAITMLTSLISSPFALATSQGGLEGSARVGFVVATALRSILSLAVYPLILLAIAFQYFNLIERKEGESLHYLVDAIGQPAPEVQPQILRPDDEGEY</sequence>
<evidence type="ECO:0000313" key="2">
    <source>
        <dbReference type="EMBL" id="TGE10424.1"/>
    </source>
</evidence>
<dbReference type="Proteomes" id="UP000298337">
    <property type="component" value="Unassembled WGS sequence"/>
</dbReference>
<evidence type="ECO:0000256" key="1">
    <source>
        <dbReference type="SAM" id="Phobius"/>
    </source>
</evidence>
<feature type="transmembrane region" description="Helical" evidence="1">
    <location>
        <begin position="147"/>
        <end position="176"/>
    </location>
</feature>
<evidence type="ECO:0008006" key="4">
    <source>
        <dbReference type="Google" id="ProtNLM"/>
    </source>
</evidence>
<feature type="transmembrane region" description="Helical" evidence="1">
    <location>
        <begin position="188"/>
        <end position="216"/>
    </location>
</feature>
<feature type="transmembrane region" description="Helical" evidence="1">
    <location>
        <begin position="95"/>
        <end position="118"/>
    </location>
</feature>
<feature type="transmembrane region" description="Helical" evidence="1">
    <location>
        <begin position="285"/>
        <end position="310"/>
    </location>
</feature>
<comment type="caution">
    <text evidence="2">The sequence shown here is derived from an EMBL/GenBank/DDBJ whole genome shotgun (WGS) entry which is preliminary data.</text>
</comment>